<reference evidence="2" key="1">
    <citation type="submission" date="2021-01" db="EMBL/GenBank/DDBJ databases">
        <title>Complete Genome Sequence of Thermus thermophilus Strain HB5018, Isolated from Mine Onsen Hot Spring.</title>
        <authorList>
            <person name="Miyazaki K."/>
            <person name="Moriya T."/>
            <person name="Nemoto N."/>
            <person name="Oshima T."/>
            <person name="Yura K."/>
            <person name="Bessho Y."/>
        </authorList>
    </citation>
    <scope>NUCLEOTIDE SEQUENCE [LARGE SCALE GENOMIC DNA]</scope>
    <source>
        <strain evidence="2">HB5018</strain>
    </source>
</reference>
<protein>
    <submittedName>
        <fullName evidence="1">Uncharacterized protein</fullName>
    </submittedName>
</protein>
<proteinExistence type="predicted"/>
<gene>
    <name evidence="1" type="ORF">TthHB5018_04170</name>
</gene>
<evidence type="ECO:0000313" key="2">
    <source>
        <dbReference type="Proteomes" id="UP000596099"/>
    </source>
</evidence>
<organism evidence="1 2">
    <name type="scientific">Thermus thermophilus</name>
    <dbReference type="NCBI Taxonomy" id="274"/>
    <lineage>
        <taxon>Bacteria</taxon>
        <taxon>Thermotogati</taxon>
        <taxon>Deinococcota</taxon>
        <taxon>Deinococci</taxon>
        <taxon>Thermales</taxon>
        <taxon>Thermaceae</taxon>
        <taxon>Thermus</taxon>
    </lineage>
</organism>
<dbReference type="AlphaFoldDB" id="A0A7R7YHS4"/>
<sequence>MLYFQLDNPSAAKYLEKLLSKSFWEEENASLKLEDTTKEIQKEIETQQNLAEITVKLSKALEEGYERSEKGLRKAIEKELSANEQELAKKHFKELAQKLLTSHPSGSPDFMGKVKEVLKSIHNPTASGLTVEVNGERFSVKTWRELYWALVQTAILLGKDDVVERLREKRDIVSESERKTKDGKPYPRSAFKELHSGEYLFVHHSTKALTRKIKQLLRDLKIPSSSLHVESKGRVFKLP</sequence>
<dbReference type="RefSeq" id="WP_201351154.1">
    <property type="nucleotide sequence ID" value="NZ_AP024270.1"/>
</dbReference>
<accession>A0A7R7YHS4</accession>
<evidence type="ECO:0000313" key="1">
    <source>
        <dbReference type="EMBL" id="BCP65483.1"/>
    </source>
</evidence>
<dbReference type="Proteomes" id="UP000596099">
    <property type="component" value="Chromosome"/>
</dbReference>
<name>A0A7R7YHS4_THETH</name>
<dbReference type="EMBL" id="AP024270">
    <property type="protein sequence ID" value="BCP65483.1"/>
    <property type="molecule type" value="Genomic_DNA"/>
</dbReference>